<evidence type="ECO:0000313" key="4">
    <source>
        <dbReference type="EMBL" id="KRK38657.1"/>
    </source>
</evidence>
<keyword evidence="2" id="KW-0450">Lipoyl</keyword>
<dbReference type="PROSITE" id="PS00189">
    <property type="entry name" value="LIPOYL"/>
    <property type="match status" value="1"/>
</dbReference>
<evidence type="ECO:0000313" key="5">
    <source>
        <dbReference type="Proteomes" id="UP000050909"/>
    </source>
</evidence>
<name>A0A0R1H4G2_9LACO</name>
<dbReference type="GO" id="GO:0005960">
    <property type="term" value="C:glycine cleavage complex"/>
    <property type="evidence" value="ECO:0007669"/>
    <property type="project" value="InterPro"/>
</dbReference>
<protein>
    <recommendedName>
        <fullName evidence="3">Lipoyl-binding domain-containing protein</fullName>
    </recommendedName>
</protein>
<dbReference type="GO" id="GO:0019464">
    <property type="term" value="P:glycine decarboxylation via glycine cleavage system"/>
    <property type="evidence" value="ECO:0007669"/>
    <property type="project" value="InterPro"/>
</dbReference>
<evidence type="ECO:0000256" key="2">
    <source>
        <dbReference type="ARBA" id="ARBA00022823"/>
    </source>
</evidence>
<dbReference type="RefSeq" id="WP_054745258.1">
    <property type="nucleotide sequence ID" value="NZ_AZCV01000001.1"/>
</dbReference>
<dbReference type="GO" id="GO:0009249">
    <property type="term" value="P:protein lipoylation"/>
    <property type="evidence" value="ECO:0007669"/>
    <property type="project" value="TreeGrafter"/>
</dbReference>
<organism evidence="4 5">
    <name type="scientific">Amylolactobacillus amylotrophicus DSM 20534</name>
    <dbReference type="NCBI Taxonomy" id="1423722"/>
    <lineage>
        <taxon>Bacteria</taxon>
        <taxon>Bacillati</taxon>
        <taxon>Bacillota</taxon>
        <taxon>Bacilli</taxon>
        <taxon>Lactobacillales</taxon>
        <taxon>Lactobacillaceae</taxon>
        <taxon>Amylolactobacillus</taxon>
    </lineage>
</organism>
<keyword evidence="5" id="KW-1185">Reference proteome</keyword>
<dbReference type="InterPro" id="IPR003016">
    <property type="entry name" value="2-oxoA_DH_lipoyl-BS"/>
</dbReference>
<dbReference type="GO" id="GO:0005829">
    <property type="term" value="C:cytosol"/>
    <property type="evidence" value="ECO:0007669"/>
    <property type="project" value="TreeGrafter"/>
</dbReference>
<gene>
    <name evidence="4" type="ORF">FC62_GL000345</name>
</gene>
<accession>A0A0R1H4G2</accession>
<dbReference type="Gene3D" id="2.40.50.100">
    <property type="match status" value="1"/>
</dbReference>
<dbReference type="EMBL" id="AZCV01000001">
    <property type="protein sequence ID" value="KRK38657.1"/>
    <property type="molecule type" value="Genomic_DNA"/>
</dbReference>
<dbReference type="PANTHER" id="PTHR11715">
    <property type="entry name" value="GLYCINE CLEAVAGE SYSTEM H PROTEIN"/>
    <property type="match status" value="1"/>
</dbReference>
<proteinExistence type="inferred from homology"/>
<feature type="domain" description="Lipoyl-binding" evidence="3">
    <location>
        <begin position="15"/>
        <end position="97"/>
    </location>
</feature>
<dbReference type="InterPro" id="IPR002930">
    <property type="entry name" value="GCV_H"/>
</dbReference>
<dbReference type="Proteomes" id="UP000050909">
    <property type="component" value="Unassembled WGS sequence"/>
</dbReference>
<dbReference type="CDD" id="cd06848">
    <property type="entry name" value="GCS_H"/>
    <property type="match status" value="1"/>
</dbReference>
<comment type="similarity">
    <text evidence="1">Belongs to the GcvH family.</text>
</comment>
<dbReference type="SUPFAM" id="SSF51230">
    <property type="entry name" value="Single hybrid motif"/>
    <property type="match status" value="1"/>
</dbReference>
<dbReference type="InterPro" id="IPR011053">
    <property type="entry name" value="Single_hybrid_motif"/>
</dbReference>
<dbReference type="AlphaFoldDB" id="A0A0R1H4G2"/>
<evidence type="ECO:0000259" key="3">
    <source>
        <dbReference type="PROSITE" id="PS50968"/>
    </source>
</evidence>
<dbReference type="PROSITE" id="PS50968">
    <property type="entry name" value="BIOTINYL_LIPOYL"/>
    <property type="match status" value="1"/>
</dbReference>
<dbReference type="PANTHER" id="PTHR11715:SF3">
    <property type="entry name" value="GLYCINE CLEAVAGE SYSTEM H PROTEIN-RELATED"/>
    <property type="match status" value="1"/>
</dbReference>
<dbReference type="PATRIC" id="fig|1423722.3.peg.350"/>
<evidence type="ECO:0000256" key="1">
    <source>
        <dbReference type="ARBA" id="ARBA00009249"/>
    </source>
</evidence>
<reference evidence="4 5" key="1">
    <citation type="journal article" date="2015" name="Genome Announc.">
        <title>Expanding the biotechnology potential of lactobacilli through comparative genomics of 213 strains and associated genera.</title>
        <authorList>
            <person name="Sun Z."/>
            <person name="Harris H.M."/>
            <person name="McCann A."/>
            <person name="Guo C."/>
            <person name="Argimon S."/>
            <person name="Zhang W."/>
            <person name="Yang X."/>
            <person name="Jeffery I.B."/>
            <person name="Cooney J.C."/>
            <person name="Kagawa T.F."/>
            <person name="Liu W."/>
            <person name="Song Y."/>
            <person name="Salvetti E."/>
            <person name="Wrobel A."/>
            <person name="Rasinkangas P."/>
            <person name="Parkhill J."/>
            <person name="Rea M.C."/>
            <person name="O'Sullivan O."/>
            <person name="Ritari J."/>
            <person name="Douillard F.P."/>
            <person name="Paul Ross R."/>
            <person name="Yang R."/>
            <person name="Briner A.E."/>
            <person name="Felis G.E."/>
            <person name="de Vos W.M."/>
            <person name="Barrangou R."/>
            <person name="Klaenhammer T.R."/>
            <person name="Caufield P.W."/>
            <person name="Cui Y."/>
            <person name="Zhang H."/>
            <person name="O'Toole P.W."/>
        </authorList>
    </citation>
    <scope>NUCLEOTIDE SEQUENCE [LARGE SCALE GENOMIC DNA]</scope>
    <source>
        <strain evidence="4 5">DSM 20534</strain>
    </source>
</reference>
<comment type="caution">
    <text evidence="4">The sequence shown here is derived from an EMBL/GenBank/DDBJ whole genome shotgun (WGS) entry which is preliminary data.</text>
</comment>
<dbReference type="Pfam" id="PF01597">
    <property type="entry name" value="GCV_H"/>
    <property type="match status" value="1"/>
</dbReference>
<dbReference type="InterPro" id="IPR033753">
    <property type="entry name" value="GCV_H/Fam206"/>
</dbReference>
<sequence>MDTTDFFWQEETAEGTRIGLNDAGRQVLGKVKFVSLPETDTKVEQGKHLFDVEAEKTVLDIDSPLSGQIVARNEEVEDNPDYLDLADHAKNWLFLIK</sequence>
<dbReference type="InterPro" id="IPR000089">
    <property type="entry name" value="Biotin_lipoyl"/>
</dbReference>